<feature type="domain" description="Pirin C-terminal" evidence="5">
    <location>
        <begin position="177"/>
        <end position="275"/>
    </location>
</feature>
<evidence type="ECO:0000259" key="4">
    <source>
        <dbReference type="Pfam" id="PF02678"/>
    </source>
</evidence>
<comment type="cofactor">
    <cofactor evidence="2">
        <name>Fe cation</name>
        <dbReference type="ChEBI" id="CHEBI:24875"/>
    </cofactor>
    <text evidence="2">Binds 1 Fe cation per subunit.</text>
</comment>
<dbReference type="PIRSF" id="PIRSF006232">
    <property type="entry name" value="Pirin"/>
    <property type="match status" value="1"/>
</dbReference>
<proteinExistence type="inferred from homology"/>
<name>A0A1H6YN18_9BACT</name>
<dbReference type="AlphaFoldDB" id="A0A1H6YN18"/>
<feature type="binding site" evidence="2">
    <location>
        <position position="101"/>
    </location>
    <ligand>
        <name>Fe cation</name>
        <dbReference type="ChEBI" id="CHEBI:24875"/>
    </ligand>
</feature>
<dbReference type="InterPro" id="IPR011051">
    <property type="entry name" value="RmlC_Cupin_sf"/>
</dbReference>
<gene>
    <name evidence="6" type="ORF">SAMN04487995_4656</name>
</gene>
<dbReference type="Proteomes" id="UP000199532">
    <property type="component" value="Unassembled WGS sequence"/>
</dbReference>
<keyword evidence="7" id="KW-1185">Reference proteome</keyword>
<dbReference type="Pfam" id="PF05726">
    <property type="entry name" value="Pirin_C"/>
    <property type="match status" value="1"/>
</dbReference>
<dbReference type="CDD" id="cd02909">
    <property type="entry name" value="cupin_pirin_N"/>
    <property type="match status" value="1"/>
</dbReference>
<dbReference type="InterPro" id="IPR012093">
    <property type="entry name" value="Pirin"/>
</dbReference>
<organism evidence="6 7">
    <name type="scientific">Dyadobacter koreensis</name>
    <dbReference type="NCBI Taxonomy" id="408657"/>
    <lineage>
        <taxon>Bacteria</taxon>
        <taxon>Pseudomonadati</taxon>
        <taxon>Bacteroidota</taxon>
        <taxon>Cytophagia</taxon>
        <taxon>Cytophagales</taxon>
        <taxon>Spirosomataceae</taxon>
        <taxon>Dyadobacter</taxon>
    </lineage>
</organism>
<evidence type="ECO:0000256" key="2">
    <source>
        <dbReference type="PIRSR" id="PIRSR006232-1"/>
    </source>
</evidence>
<reference evidence="6 7" key="1">
    <citation type="submission" date="2016-10" db="EMBL/GenBank/DDBJ databases">
        <authorList>
            <person name="de Groot N.N."/>
        </authorList>
    </citation>
    <scope>NUCLEOTIDE SEQUENCE [LARGE SCALE GENOMIC DNA]</scope>
    <source>
        <strain evidence="6 7">DSM 19938</strain>
    </source>
</reference>
<dbReference type="Pfam" id="PF02678">
    <property type="entry name" value="Pirin"/>
    <property type="match status" value="1"/>
</dbReference>
<feature type="domain" description="Pirin N-terminal" evidence="4">
    <location>
        <begin position="27"/>
        <end position="123"/>
    </location>
</feature>
<dbReference type="GO" id="GO:0046872">
    <property type="term" value="F:metal ion binding"/>
    <property type="evidence" value="ECO:0007669"/>
    <property type="project" value="UniProtKB-KW"/>
</dbReference>
<dbReference type="STRING" id="408657.SAMN04487995_4656"/>
<keyword evidence="2" id="KW-0408">Iron</keyword>
<dbReference type="InterPro" id="IPR008778">
    <property type="entry name" value="Pirin_C_dom"/>
</dbReference>
<protein>
    <recommendedName>
        <fullName evidence="8">Pirin</fullName>
    </recommendedName>
</protein>
<accession>A0A1H6YN18</accession>
<evidence type="ECO:0000259" key="5">
    <source>
        <dbReference type="Pfam" id="PF05726"/>
    </source>
</evidence>
<dbReference type="PANTHER" id="PTHR13903">
    <property type="entry name" value="PIRIN-RELATED"/>
    <property type="match status" value="1"/>
</dbReference>
<dbReference type="Gene3D" id="2.60.120.10">
    <property type="entry name" value="Jelly Rolls"/>
    <property type="match status" value="2"/>
</dbReference>
<dbReference type="InterPro" id="IPR014710">
    <property type="entry name" value="RmlC-like_jellyroll"/>
</dbReference>
<evidence type="ECO:0000313" key="7">
    <source>
        <dbReference type="Proteomes" id="UP000199532"/>
    </source>
</evidence>
<dbReference type="PANTHER" id="PTHR13903:SF8">
    <property type="entry name" value="PIRIN"/>
    <property type="match status" value="1"/>
</dbReference>
<dbReference type="InterPro" id="IPR003829">
    <property type="entry name" value="Pirin_N_dom"/>
</dbReference>
<dbReference type="EMBL" id="FNXY01000007">
    <property type="protein sequence ID" value="SEJ42691.1"/>
    <property type="molecule type" value="Genomic_DNA"/>
</dbReference>
<evidence type="ECO:0000256" key="3">
    <source>
        <dbReference type="RuleBase" id="RU003457"/>
    </source>
</evidence>
<comment type="similarity">
    <text evidence="1 3">Belongs to the pirin family.</text>
</comment>
<evidence type="ECO:0000313" key="6">
    <source>
        <dbReference type="EMBL" id="SEJ42691.1"/>
    </source>
</evidence>
<feature type="binding site" evidence="2">
    <location>
        <position position="103"/>
    </location>
    <ligand>
        <name>Fe cation</name>
        <dbReference type="ChEBI" id="CHEBI:24875"/>
    </ligand>
</feature>
<feature type="binding site" evidence="2">
    <location>
        <position position="59"/>
    </location>
    <ligand>
        <name>Fe cation</name>
        <dbReference type="ChEBI" id="CHEBI:24875"/>
    </ligand>
</feature>
<keyword evidence="2" id="KW-0479">Metal-binding</keyword>
<feature type="binding site" evidence="2">
    <location>
        <position position="57"/>
    </location>
    <ligand>
        <name>Fe cation</name>
        <dbReference type="ChEBI" id="CHEBI:24875"/>
    </ligand>
</feature>
<evidence type="ECO:0008006" key="8">
    <source>
        <dbReference type="Google" id="ProtNLM"/>
    </source>
</evidence>
<sequence>MSNINLIIEERPRNIGNFLVGRLLPFTGKRMVGPFIFIDHMGPAKMSDHQNMDVPPHPHIGLSTLTYLFEGNVMHKDSLGTEIEVKPGQVNWMTAGAGIVHSERTPEYLRHSEKELHGLQIWVALPKELEQMEPEFFHASEDELPHWEIDSIAFKLIAGSLMGRQSPVPVFSPLYYLEIKSKKAGSVRIGGDLYGEAGLYILEGSIETDGNTYLPKQLLVAKETQLCEFNMAENTTVYIFGGEPFAEERFIYWNFVASSQELIDKAKENWLAQNFKQVPGEIDFVPLPPETNYLKRK</sequence>
<dbReference type="SUPFAM" id="SSF51182">
    <property type="entry name" value="RmlC-like cupins"/>
    <property type="match status" value="1"/>
</dbReference>
<dbReference type="OrthoDB" id="321327at2"/>
<dbReference type="RefSeq" id="WP_090338677.1">
    <property type="nucleotide sequence ID" value="NZ_FNXY01000007.1"/>
</dbReference>
<evidence type="ECO:0000256" key="1">
    <source>
        <dbReference type="ARBA" id="ARBA00008416"/>
    </source>
</evidence>